<reference evidence="2 3" key="1">
    <citation type="journal article" date="2018" name="Nat. Ecol. Evol.">
        <title>Pezizomycetes genomes reveal the molecular basis of ectomycorrhizal truffle lifestyle.</title>
        <authorList>
            <person name="Murat C."/>
            <person name="Payen T."/>
            <person name="Noel B."/>
            <person name="Kuo A."/>
            <person name="Morin E."/>
            <person name="Chen J."/>
            <person name="Kohler A."/>
            <person name="Krizsan K."/>
            <person name="Balestrini R."/>
            <person name="Da Silva C."/>
            <person name="Montanini B."/>
            <person name="Hainaut M."/>
            <person name="Levati E."/>
            <person name="Barry K.W."/>
            <person name="Belfiori B."/>
            <person name="Cichocki N."/>
            <person name="Clum A."/>
            <person name="Dockter R.B."/>
            <person name="Fauchery L."/>
            <person name="Guy J."/>
            <person name="Iotti M."/>
            <person name="Le Tacon F."/>
            <person name="Lindquist E.A."/>
            <person name="Lipzen A."/>
            <person name="Malagnac F."/>
            <person name="Mello A."/>
            <person name="Molinier V."/>
            <person name="Miyauchi S."/>
            <person name="Poulain J."/>
            <person name="Riccioni C."/>
            <person name="Rubini A."/>
            <person name="Sitrit Y."/>
            <person name="Splivallo R."/>
            <person name="Traeger S."/>
            <person name="Wang M."/>
            <person name="Zifcakova L."/>
            <person name="Wipf D."/>
            <person name="Zambonelli A."/>
            <person name="Paolocci F."/>
            <person name="Nowrousian M."/>
            <person name="Ottonello S."/>
            <person name="Baldrian P."/>
            <person name="Spatafora J.W."/>
            <person name="Henrissat B."/>
            <person name="Nagy L.G."/>
            <person name="Aury J.M."/>
            <person name="Wincker P."/>
            <person name="Grigoriev I.V."/>
            <person name="Bonfante P."/>
            <person name="Martin F.M."/>
        </authorList>
    </citation>
    <scope>NUCLEOTIDE SEQUENCE [LARGE SCALE GENOMIC DNA]</scope>
    <source>
        <strain evidence="2 3">CCBAS932</strain>
    </source>
</reference>
<dbReference type="InParanoid" id="A0A3N4KTL0"/>
<proteinExistence type="predicted"/>
<evidence type="ECO:0000256" key="1">
    <source>
        <dbReference type="SAM" id="Phobius"/>
    </source>
</evidence>
<keyword evidence="1" id="KW-0812">Transmembrane</keyword>
<protein>
    <submittedName>
        <fullName evidence="2">Uncharacterized protein</fullName>
    </submittedName>
</protein>
<keyword evidence="1" id="KW-0472">Membrane</keyword>
<gene>
    <name evidence="2" type="ORF">P167DRAFT_99151</name>
</gene>
<keyword evidence="1" id="KW-1133">Transmembrane helix</keyword>
<dbReference type="Proteomes" id="UP000277580">
    <property type="component" value="Unassembled WGS sequence"/>
</dbReference>
<dbReference type="EMBL" id="ML119121">
    <property type="protein sequence ID" value="RPB13846.1"/>
    <property type="molecule type" value="Genomic_DNA"/>
</dbReference>
<accession>A0A3N4KTL0</accession>
<dbReference type="AlphaFoldDB" id="A0A3N4KTL0"/>
<organism evidence="2 3">
    <name type="scientific">Morchella conica CCBAS932</name>
    <dbReference type="NCBI Taxonomy" id="1392247"/>
    <lineage>
        <taxon>Eukaryota</taxon>
        <taxon>Fungi</taxon>
        <taxon>Dikarya</taxon>
        <taxon>Ascomycota</taxon>
        <taxon>Pezizomycotina</taxon>
        <taxon>Pezizomycetes</taxon>
        <taxon>Pezizales</taxon>
        <taxon>Morchellaceae</taxon>
        <taxon>Morchella</taxon>
    </lineage>
</organism>
<feature type="transmembrane region" description="Helical" evidence="1">
    <location>
        <begin position="21"/>
        <end position="44"/>
    </location>
</feature>
<sequence length="51" mass="5822">MEGVKSFNYSLSISTLSSYFVCFRCLIGTVLLLCPISMAMHWFYVHLLIVS</sequence>
<evidence type="ECO:0000313" key="2">
    <source>
        <dbReference type="EMBL" id="RPB13846.1"/>
    </source>
</evidence>
<evidence type="ECO:0000313" key="3">
    <source>
        <dbReference type="Proteomes" id="UP000277580"/>
    </source>
</evidence>
<name>A0A3N4KTL0_9PEZI</name>
<keyword evidence="3" id="KW-1185">Reference proteome</keyword>